<organism evidence="2 3">
    <name type="scientific">Pararhodobacter marinus</name>
    <dbReference type="NCBI Taxonomy" id="2184063"/>
    <lineage>
        <taxon>Bacteria</taxon>
        <taxon>Pseudomonadati</taxon>
        <taxon>Pseudomonadota</taxon>
        <taxon>Alphaproteobacteria</taxon>
        <taxon>Rhodobacterales</taxon>
        <taxon>Paracoccaceae</taxon>
        <taxon>Pararhodobacter</taxon>
    </lineage>
</organism>
<keyword evidence="1" id="KW-0732">Signal</keyword>
<reference evidence="2 3" key="1">
    <citation type="submission" date="2018-05" db="EMBL/GenBank/DDBJ databases">
        <title>Pararhodobacter marina sp. nov., isolated from deep-sea water of the Indian Ocean.</title>
        <authorList>
            <person name="Lai Q.Sr."/>
            <person name="Liu X."/>
            <person name="Shao Z."/>
        </authorList>
    </citation>
    <scope>NUCLEOTIDE SEQUENCE [LARGE SCALE GENOMIC DNA]</scope>
    <source>
        <strain evidence="2 3">CIC4N-9</strain>
    </source>
</reference>
<evidence type="ECO:0000256" key="1">
    <source>
        <dbReference type="SAM" id="SignalP"/>
    </source>
</evidence>
<sequence>MSILTQSLPLSAAIGRGARWLGACLLGAGLVTAAPAVAQDGTSAAPETSTNAVYEVGWMRWIQYWTNSALYSGGVGLRNRGHGAIEISGIPAGAEVRNGYLYWNIITSGEPGPGQRILYIQRLYPDRSGFYRLTGTQVGQGASPCWGGSYNTVYRTWVGSNIITGNGTYGLTVPRWAFGHTDGSLPWGNVSHPSINGASLFVITTGDRYVSIYDQPMAGQMFYSYDGLSVNAASPWPARDSYSTILHFAQSDGQYGNPGLSLSTAVASENVQVNGTYISGPMSTRRTDGDWNGDAGGSYAQLWDHVVHDVSGVVQSGDTYVAIQHGGDTGSSDCLVPVALGMERY</sequence>
<dbReference type="OrthoDB" id="7060084at2"/>
<name>A0A2U2C9D8_9RHOB</name>
<evidence type="ECO:0000313" key="2">
    <source>
        <dbReference type="EMBL" id="PWE28487.1"/>
    </source>
</evidence>
<dbReference type="EMBL" id="QEYD01000006">
    <property type="protein sequence ID" value="PWE28487.1"/>
    <property type="molecule type" value="Genomic_DNA"/>
</dbReference>
<dbReference type="GeneID" id="94365388"/>
<keyword evidence="3" id="KW-1185">Reference proteome</keyword>
<dbReference type="Proteomes" id="UP000244940">
    <property type="component" value="Unassembled WGS sequence"/>
</dbReference>
<gene>
    <name evidence="2" type="ORF">C4N9_10845</name>
</gene>
<dbReference type="RefSeq" id="WP_109533350.1">
    <property type="nucleotide sequence ID" value="NZ_CAXPUO010000040.1"/>
</dbReference>
<protein>
    <submittedName>
        <fullName evidence="2">Uncharacterized protein</fullName>
    </submittedName>
</protein>
<proteinExistence type="predicted"/>
<feature type="chain" id="PRO_5015625333" evidence="1">
    <location>
        <begin position="39"/>
        <end position="345"/>
    </location>
</feature>
<comment type="caution">
    <text evidence="2">The sequence shown here is derived from an EMBL/GenBank/DDBJ whole genome shotgun (WGS) entry which is preliminary data.</text>
</comment>
<dbReference type="AlphaFoldDB" id="A0A2U2C9D8"/>
<evidence type="ECO:0000313" key="3">
    <source>
        <dbReference type="Proteomes" id="UP000244940"/>
    </source>
</evidence>
<feature type="signal peptide" evidence="1">
    <location>
        <begin position="1"/>
        <end position="38"/>
    </location>
</feature>
<accession>A0A2U2C9D8</accession>